<dbReference type="InterPro" id="IPR025477">
    <property type="entry name" value="DUF4327"/>
</dbReference>
<evidence type="ECO:0000313" key="1">
    <source>
        <dbReference type="EMBL" id="MTF38452.1"/>
    </source>
</evidence>
<comment type="caution">
    <text evidence="1">The sequence shown here is derived from an EMBL/GenBank/DDBJ whole genome shotgun (WGS) entry which is preliminary data.</text>
</comment>
<dbReference type="Pfam" id="PF14217">
    <property type="entry name" value="DUF4327"/>
    <property type="match status" value="1"/>
</dbReference>
<dbReference type="Proteomes" id="UP000437131">
    <property type="component" value="Unassembled WGS sequence"/>
</dbReference>
<accession>A0A844GTS3</accession>
<dbReference type="AlphaFoldDB" id="A0A844GTS3"/>
<proteinExistence type="predicted"/>
<organism evidence="1 2">
    <name type="scientific">Cyanobacterium aponinum 0216</name>
    <dbReference type="NCBI Taxonomy" id="2676140"/>
    <lineage>
        <taxon>Bacteria</taxon>
        <taxon>Bacillati</taxon>
        <taxon>Cyanobacteriota</taxon>
        <taxon>Cyanophyceae</taxon>
        <taxon>Oscillatoriophycideae</taxon>
        <taxon>Chroococcales</taxon>
        <taxon>Geminocystaceae</taxon>
        <taxon>Cyanobacterium</taxon>
    </lineage>
</organism>
<dbReference type="EMBL" id="WMIA01000005">
    <property type="protein sequence ID" value="MTF38452.1"/>
    <property type="molecule type" value="Genomic_DNA"/>
</dbReference>
<protein>
    <submittedName>
        <fullName evidence="1">DUF4327 family protein</fullName>
    </submittedName>
</protein>
<sequence>MTTQSIIPSYNHDLNFIRDEIRALLEKGCISRHQPLYVLANYVPPREWLNIERQLEEKDFLLRDRICDLLTEEKWDND</sequence>
<reference evidence="1 2" key="1">
    <citation type="submission" date="2019-11" db="EMBL/GenBank/DDBJ databases">
        <title>Isolation of a new High Light Tolerant Cyanobacteria.</title>
        <authorList>
            <person name="Dobson Z."/>
            <person name="Vaughn N."/>
            <person name="Vaughn M."/>
            <person name="Fromme P."/>
            <person name="Mazor Y."/>
        </authorList>
    </citation>
    <scope>NUCLEOTIDE SEQUENCE [LARGE SCALE GENOMIC DNA]</scope>
    <source>
        <strain evidence="1 2">0216</strain>
    </source>
</reference>
<dbReference type="RefSeq" id="WP_015219273.1">
    <property type="nucleotide sequence ID" value="NZ_WMIA01000005.1"/>
</dbReference>
<evidence type="ECO:0000313" key="2">
    <source>
        <dbReference type="Proteomes" id="UP000437131"/>
    </source>
</evidence>
<gene>
    <name evidence="1" type="ORF">GGC33_05890</name>
</gene>
<name>A0A844GTS3_9CHRO</name>